<dbReference type="EMBL" id="KZ679692">
    <property type="protein sequence ID" value="PTB49508.1"/>
    <property type="molecule type" value="Genomic_DNA"/>
</dbReference>
<dbReference type="RefSeq" id="XP_024769185.1">
    <property type="nucleotide sequence ID" value="XM_024917909.1"/>
</dbReference>
<proteinExistence type="predicted"/>
<dbReference type="Proteomes" id="UP000241690">
    <property type="component" value="Unassembled WGS sequence"/>
</dbReference>
<dbReference type="GeneID" id="36626478"/>
<evidence type="ECO:0000313" key="2">
    <source>
        <dbReference type="EMBL" id="PTB49508.1"/>
    </source>
</evidence>
<gene>
    <name evidence="2" type="ORF">M431DRAFT_500282</name>
</gene>
<accession>A0A2T3ZXK7</accession>
<name>A0A2T3ZXK7_TRIHA</name>
<feature type="compositionally biased region" description="Polar residues" evidence="1">
    <location>
        <begin position="113"/>
        <end position="136"/>
    </location>
</feature>
<reference evidence="2 3" key="1">
    <citation type="submission" date="2016-07" db="EMBL/GenBank/DDBJ databases">
        <title>Multiple horizontal gene transfer events from other fungi enriched the ability of initially mycotrophic Trichoderma (Ascomycota) to feed on dead plant biomass.</title>
        <authorList>
            <consortium name="DOE Joint Genome Institute"/>
            <person name="Aerts A."/>
            <person name="Atanasova L."/>
            <person name="Chenthamara K."/>
            <person name="Zhang J."/>
            <person name="Grujic M."/>
            <person name="Henrissat B."/>
            <person name="Kuo A."/>
            <person name="Salamov A."/>
            <person name="Lipzen A."/>
            <person name="Labutti K."/>
            <person name="Barry K."/>
            <person name="Miao Y."/>
            <person name="Rahimi M.J."/>
            <person name="Shen Q."/>
            <person name="Grigoriev I.V."/>
            <person name="Kubicek C.P."/>
            <person name="Druzhinina I.S."/>
        </authorList>
    </citation>
    <scope>NUCLEOTIDE SEQUENCE [LARGE SCALE GENOMIC DNA]</scope>
    <source>
        <strain evidence="2 3">CBS 226.95</strain>
    </source>
</reference>
<keyword evidence="3" id="KW-1185">Reference proteome</keyword>
<protein>
    <submittedName>
        <fullName evidence="2">Uncharacterized protein</fullName>
    </submittedName>
</protein>
<dbReference type="AlphaFoldDB" id="A0A2T3ZXK7"/>
<sequence>MVPLICRVVDIFDVGVKGVRVFLDCRDRFYKCVARLDAICKWLPTTPPPDASIKPQIMDTADFPGVSMTFISPYRATLPWLSFRADLYLAGMACHGIVLRLEDNPQLEYLTHSATGPTQRQPGILPQSRNLRSPSPFQLPPALSTPPSSNVAEIGDLEVTREIAAENLTNRKRKLKTADEDEFGVARRRLV</sequence>
<organism evidence="2 3">
    <name type="scientific">Trichoderma harzianum CBS 226.95</name>
    <dbReference type="NCBI Taxonomy" id="983964"/>
    <lineage>
        <taxon>Eukaryota</taxon>
        <taxon>Fungi</taxon>
        <taxon>Dikarya</taxon>
        <taxon>Ascomycota</taxon>
        <taxon>Pezizomycotina</taxon>
        <taxon>Sordariomycetes</taxon>
        <taxon>Hypocreomycetidae</taxon>
        <taxon>Hypocreales</taxon>
        <taxon>Hypocreaceae</taxon>
        <taxon>Trichoderma</taxon>
    </lineage>
</organism>
<evidence type="ECO:0000256" key="1">
    <source>
        <dbReference type="SAM" id="MobiDB-lite"/>
    </source>
</evidence>
<evidence type="ECO:0000313" key="3">
    <source>
        <dbReference type="Proteomes" id="UP000241690"/>
    </source>
</evidence>
<feature type="region of interest" description="Disordered" evidence="1">
    <location>
        <begin position="113"/>
        <end position="149"/>
    </location>
</feature>